<keyword evidence="7" id="KW-1185">Reference proteome</keyword>
<dbReference type="Pfam" id="PF02570">
    <property type="entry name" value="CbiC"/>
    <property type="match status" value="1"/>
</dbReference>
<dbReference type="SUPFAM" id="SSF63965">
    <property type="entry name" value="Precorrin-8X methylmutase CbiC/CobH"/>
    <property type="match status" value="1"/>
</dbReference>
<feature type="domain" description="Cobalamin biosynthesis precorrin-8X methylmutase CobH/CbiC" evidence="5">
    <location>
        <begin position="46"/>
        <end position="233"/>
    </location>
</feature>
<dbReference type="AlphaFoldDB" id="A0AAE4SDL0"/>
<evidence type="ECO:0000313" key="6">
    <source>
        <dbReference type="EMBL" id="MDV0446874.1"/>
    </source>
</evidence>
<keyword evidence="4" id="KW-0413">Isomerase</keyword>
<dbReference type="InterPro" id="IPR003722">
    <property type="entry name" value="Cbl_synth_CobH/CbiC"/>
</dbReference>
<evidence type="ECO:0000256" key="2">
    <source>
        <dbReference type="ARBA" id="ARBA00009774"/>
    </source>
</evidence>
<reference evidence="6" key="1">
    <citation type="submission" date="2023-06" db="EMBL/GenBank/DDBJ databases">
        <title>Genome sequence of Methanosarcinaceae archaeon Ag5.</title>
        <authorList>
            <person name="Protasov E."/>
            <person name="Platt K."/>
            <person name="Poehlein A."/>
            <person name="Daniel R."/>
            <person name="Brune A."/>
        </authorList>
    </citation>
    <scope>NUCLEOTIDE SEQUENCE</scope>
    <source>
        <strain evidence="6">Ag5</strain>
    </source>
</reference>
<evidence type="ECO:0000256" key="1">
    <source>
        <dbReference type="ARBA" id="ARBA00004953"/>
    </source>
</evidence>
<comment type="pathway">
    <text evidence="1">Cofactor biosynthesis; adenosylcobalamin biosynthesis.</text>
</comment>
<organism evidence="6 7">
    <name type="scientific">Methanolapillus africanus</name>
    <dbReference type="NCBI Taxonomy" id="3028297"/>
    <lineage>
        <taxon>Archaea</taxon>
        <taxon>Methanobacteriati</taxon>
        <taxon>Methanobacteriota</taxon>
        <taxon>Stenosarchaea group</taxon>
        <taxon>Methanomicrobia</taxon>
        <taxon>Methanosarcinales</taxon>
        <taxon>Methanosarcinaceae</taxon>
        <taxon>Methanolapillus</taxon>
    </lineage>
</organism>
<keyword evidence="3" id="KW-0169">Cobalamin biosynthesis</keyword>
<evidence type="ECO:0000256" key="4">
    <source>
        <dbReference type="ARBA" id="ARBA00023235"/>
    </source>
</evidence>
<dbReference type="RefSeq" id="WP_338099288.1">
    <property type="nucleotide sequence ID" value="NZ_JAWDKD010000014.1"/>
</dbReference>
<accession>A0AAE4SDL0</accession>
<evidence type="ECO:0000313" key="7">
    <source>
        <dbReference type="Proteomes" id="UP001271789"/>
    </source>
</evidence>
<evidence type="ECO:0000256" key="3">
    <source>
        <dbReference type="ARBA" id="ARBA00022573"/>
    </source>
</evidence>
<comment type="caution">
    <text evidence="6">The sequence shown here is derived from an EMBL/GenBank/DDBJ whole genome shotgun (WGS) entry which is preliminary data.</text>
</comment>
<protein>
    <recommendedName>
        <fullName evidence="5">Cobalamin biosynthesis precorrin-8X methylmutase CobH/CbiC domain-containing protein</fullName>
    </recommendedName>
</protein>
<evidence type="ECO:0000259" key="5">
    <source>
        <dbReference type="Pfam" id="PF02570"/>
    </source>
</evidence>
<name>A0AAE4SDL0_9EURY</name>
<comment type="similarity">
    <text evidence="2">Belongs to the CobH/CbiC family.</text>
</comment>
<dbReference type="Gene3D" id="3.40.50.10230">
    <property type="entry name" value="Cobalamin biosynthesis CobH/CbiC, precorrin-8X methylmutase"/>
    <property type="match status" value="1"/>
</dbReference>
<gene>
    <name evidence="6" type="ORF">MsAg5_07370</name>
</gene>
<dbReference type="InterPro" id="IPR036588">
    <property type="entry name" value="CobH/CbiC_sf"/>
</dbReference>
<dbReference type="GO" id="GO:0016993">
    <property type="term" value="F:precorrin-8X methylmutase activity"/>
    <property type="evidence" value="ECO:0007669"/>
    <property type="project" value="InterPro"/>
</dbReference>
<proteinExistence type="inferred from homology"/>
<dbReference type="Proteomes" id="UP001271789">
    <property type="component" value="Unassembled WGS sequence"/>
</dbReference>
<dbReference type="PANTHER" id="PTHR43588:SF1">
    <property type="entry name" value="COBALT-PRECORRIN-8 METHYLMUTASE"/>
    <property type="match status" value="1"/>
</dbReference>
<dbReference type="EMBL" id="JAWDKD010000014">
    <property type="protein sequence ID" value="MDV0446874.1"/>
    <property type="molecule type" value="Genomic_DNA"/>
</dbReference>
<dbReference type="GO" id="GO:0009236">
    <property type="term" value="P:cobalamin biosynthetic process"/>
    <property type="evidence" value="ECO:0007669"/>
    <property type="project" value="UniProtKB-KW"/>
</dbReference>
<dbReference type="PANTHER" id="PTHR43588">
    <property type="entry name" value="COBALT-PRECORRIN-8 METHYLMUTASE"/>
    <property type="match status" value="1"/>
</dbReference>
<sequence length="243" mass="27156">MTDQNDQLNNEYDLNISEIYDQLQKRPEPPKPAVKTEEFEEIHDVKNENRIRLACILDSGDMDFRDNLIFRLHPIAAALKSFKNNSKIYVDSPLMRDAILSKIKAEQEKRQKEGVSPLSGIDVIAAAAHPKADEFAKKHDLSKAAAGFMLLKNEIKSSIVVIGEDDSALLGVCRLVERGNKPYLILGFPAGFENQKKSKDFLETENLETPFILSQGTKGGVTAAAVSVVELMKIWEDEKLVKS</sequence>